<evidence type="ECO:0000256" key="2">
    <source>
        <dbReference type="ARBA" id="ARBA00022723"/>
    </source>
</evidence>
<dbReference type="InterPro" id="IPR009056">
    <property type="entry name" value="Cyt_c-like_dom"/>
</dbReference>
<dbReference type="Pfam" id="PF00034">
    <property type="entry name" value="Cytochrom_C"/>
    <property type="match status" value="1"/>
</dbReference>
<keyword evidence="1 4" id="KW-0349">Heme</keyword>
<dbReference type="STRING" id="1357400.HMPREF2086_01611"/>
<dbReference type="InterPro" id="IPR036909">
    <property type="entry name" value="Cyt_c-like_dom_sf"/>
</dbReference>
<dbReference type="HOGENOM" id="CLU_1473256_0_0_7"/>
<dbReference type="EMBL" id="AZJI01000007">
    <property type="protein sequence ID" value="ETD22812.1"/>
    <property type="molecule type" value="Genomic_DNA"/>
</dbReference>
<dbReference type="OrthoDB" id="5340148at2"/>
<evidence type="ECO:0000313" key="6">
    <source>
        <dbReference type="EMBL" id="ETD22812.1"/>
    </source>
</evidence>
<keyword evidence="2 4" id="KW-0479">Metal-binding</keyword>
<accession>V8C6W0</accession>
<evidence type="ECO:0000259" key="5">
    <source>
        <dbReference type="PROSITE" id="PS51007"/>
    </source>
</evidence>
<sequence>MCVNVLKRLQVVGKGVSLAGLMCGVVVSSSLLSAAPADNRAKAKAATSALKGDERKRVEDGMKAVQRRESFNEATLEKGKRRYKSCAICHGSKGDVTAPGQLEGRTILDRDYAALVKELQDYRAGTADNGGLNVIMTVNMDEWTDQEIQDVSAHINALRAEYNQKAKAKAGAKKKKKRDDDDD</sequence>
<evidence type="ECO:0000256" key="3">
    <source>
        <dbReference type="ARBA" id="ARBA00023004"/>
    </source>
</evidence>
<organism evidence="6 7">
    <name type="scientific">Helicobacter macacae MIT 99-5501</name>
    <dbReference type="NCBI Taxonomy" id="1357400"/>
    <lineage>
        <taxon>Bacteria</taxon>
        <taxon>Pseudomonadati</taxon>
        <taxon>Campylobacterota</taxon>
        <taxon>Epsilonproteobacteria</taxon>
        <taxon>Campylobacterales</taxon>
        <taxon>Helicobacteraceae</taxon>
        <taxon>Helicobacter</taxon>
    </lineage>
</organism>
<dbReference type="GO" id="GO:0020037">
    <property type="term" value="F:heme binding"/>
    <property type="evidence" value="ECO:0007669"/>
    <property type="project" value="InterPro"/>
</dbReference>
<dbReference type="Gene3D" id="1.10.760.10">
    <property type="entry name" value="Cytochrome c-like domain"/>
    <property type="match status" value="1"/>
</dbReference>
<dbReference type="PROSITE" id="PS51007">
    <property type="entry name" value="CYTC"/>
    <property type="match status" value="1"/>
</dbReference>
<dbReference type="GO" id="GO:0009055">
    <property type="term" value="F:electron transfer activity"/>
    <property type="evidence" value="ECO:0007669"/>
    <property type="project" value="InterPro"/>
</dbReference>
<dbReference type="RefSeq" id="WP_023928352.1">
    <property type="nucleotide sequence ID" value="NZ_KI669455.1"/>
</dbReference>
<comment type="caution">
    <text evidence="6">The sequence shown here is derived from an EMBL/GenBank/DDBJ whole genome shotgun (WGS) entry which is preliminary data.</text>
</comment>
<dbReference type="GO" id="GO:0046872">
    <property type="term" value="F:metal ion binding"/>
    <property type="evidence" value="ECO:0007669"/>
    <property type="project" value="UniProtKB-KW"/>
</dbReference>
<gene>
    <name evidence="6" type="ORF">HMPREF2086_01611</name>
</gene>
<evidence type="ECO:0000256" key="4">
    <source>
        <dbReference type="PROSITE-ProRule" id="PRU00433"/>
    </source>
</evidence>
<reference evidence="6 7" key="1">
    <citation type="journal article" date="2014" name="Genome Announc.">
        <title>Draft genome sequences of six enterohepatic helicobacter species isolated from humans and one from rhesus macaques.</title>
        <authorList>
            <person name="Shen Z."/>
            <person name="Sheh A."/>
            <person name="Young S.K."/>
            <person name="Abouelliel A."/>
            <person name="Ward D.V."/>
            <person name="Earl A.M."/>
            <person name="Fox J.G."/>
        </authorList>
    </citation>
    <scope>NUCLEOTIDE SEQUENCE [LARGE SCALE GENOMIC DNA]</scope>
    <source>
        <strain evidence="6 7">MIT 99-5501</strain>
    </source>
</reference>
<evidence type="ECO:0000256" key="1">
    <source>
        <dbReference type="ARBA" id="ARBA00022617"/>
    </source>
</evidence>
<proteinExistence type="predicted"/>
<dbReference type="PATRIC" id="fig|1357400.3.peg.2162"/>
<keyword evidence="3 4" id="KW-0408">Iron</keyword>
<name>V8C6W0_9HELI</name>
<dbReference type="Proteomes" id="UP000018731">
    <property type="component" value="Unassembled WGS sequence"/>
</dbReference>
<protein>
    <recommendedName>
        <fullName evidence="5">Cytochrome c domain-containing protein</fullName>
    </recommendedName>
</protein>
<keyword evidence="7" id="KW-1185">Reference proteome</keyword>
<feature type="domain" description="Cytochrome c" evidence="5">
    <location>
        <begin position="74"/>
        <end position="159"/>
    </location>
</feature>
<evidence type="ECO:0000313" key="7">
    <source>
        <dbReference type="Proteomes" id="UP000018731"/>
    </source>
</evidence>
<dbReference type="AlphaFoldDB" id="V8C6W0"/>
<dbReference type="SUPFAM" id="SSF46626">
    <property type="entry name" value="Cytochrome c"/>
    <property type="match status" value="1"/>
</dbReference>